<dbReference type="AlphaFoldDB" id="A0A0A8VCS3"/>
<accession>A0A0A8VCS3</accession>
<sequence>MTFAPLCGRLSEDAATIGEEINDCQILPPRCMFVQYVRLSTPMIVGFIPLSNA</sequence>
<reference evidence="1" key="1">
    <citation type="journal article" date="2015" name="Genome Announc.">
        <title>Complete Genome Sequence of Yersinia ruckeri Strain CSF007-82, Etiologic Agent of Red Mouth Disease in Salmonid Fish.</title>
        <authorList>
            <person name="Nelson M.C."/>
            <person name="LaPatra S.E."/>
            <person name="Welch T.J."/>
            <person name="Graf J."/>
        </authorList>
    </citation>
    <scope>NUCLEOTIDE SEQUENCE</scope>
    <source>
        <strain evidence="1">CSF007-82</strain>
    </source>
</reference>
<proteinExistence type="predicted"/>
<evidence type="ECO:0000313" key="1">
    <source>
        <dbReference type="EMBL" id="CEK27567.1"/>
    </source>
</evidence>
<gene>
    <name evidence="1" type="ORF">CSF007_9070</name>
</gene>
<organism evidence="1">
    <name type="scientific">Yersinia ruckeri</name>
    <dbReference type="NCBI Taxonomy" id="29486"/>
    <lineage>
        <taxon>Bacteria</taxon>
        <taxon>Pseudomonadati</taxon>
        <taxon>Pseudomonadota</taxon>
        <taxon>Gammaproteobacteria</taxon>
        <taxon>Enterobacterales</taxon>
        <taxon>Yersiniaceae</taxon>
        <taxon>Yersinia</taxon>
    </lineage>
</organism>
<protein>
    <submittedName>
        <fullName evidence="1">Uncharacterized protein</fullName>
    </submittedName>
</protein>
<dbReference type="EMBL" id="LN681231">
    <property type="protein sequence ID" value="CEK27567.1"/>
    <property type="molecule type" value="Genomic_DNA"/>
</dbReference>
<name>A0A0A8VCS3_YERRU</name>